<dbReference type="SUPFAM" id="SSF50621">
    <property type="entry name" value="Alanine racemase C-terminal domain-like"/>
    <property type="match status" value="1"/>
</dbReference>
<dbReference type="PROSITE" id="PS00395">
    <property type="entry name" value="ALANINE_RACEMASE"/>
    <property type="match status" value="1"/>
</dbReference>
<dbReference type="HOGENOM" id="CLU_028393_2_2_6"/>
<sequence length="411" mass="44784" precursor="true">MRFNKTTLAILLGLSLFQGVSQAAPVLSLDNTHAESIAATNNAWVEINTTTFENNIHTLQKKLNNGTKMCAVLKGDAYGHGLGLLMPSIIKTGVPCVGITSNEEARIVRESGFKGQLLRVRTADIAEIESTLGYEMEEMIGDLDHAKAIDALAKKHGKEIRVHLMLNTGLMSRNGLEMKTEQGKQEALEIAQLPNLKLVGMMSHHAFTGMDAIRDSIKNFQEQTSWLIKTANLKRDEITLHASSSFASLSLPEAQFDMARVGSALYGILTASHPEFKPLIEVKTRVASVKPYPKGNGVGYDNTHILKRDSKLANLPVGFSDGFSSALSNKAYVLINGHRAPVVGSVSMNTVMVDVTDLPDVKSGDEVVIFGKQGNDEITQSDIQKWAGMHVVEFSSIWGETNPRIVVTTDK</sequence>
<dbReference type="InterPro" id="IPR029066">
    <property type="entry name" value="PLP-binding_barrel"/>
</dbReference>
<feature type="signal peptide" evidence="9">
    <location>
        <begin position="1"/>
        <end position="23"/>
    </location>
</feature>
<dbReference type="EMBL" id="VNHN01000018">
    <property type="protein sequence ID" value="TYP09177.1"/>
    <property type="molecule type" value="Genomic_DNA"/>
</dbReference>
<evidence type="ECO:0000256" key="9">
    <source>
        <dbReference type="HAMAP-Rule" id="MF_02212"/>
    </source>
</evidence>
<evidence type="ECO:0000256" key="3">
    <source>
        <dbReference type="ARBA" id="ARBA00022729"/>
    </source>
</evidence>
<evidence type="ECO:0000313" key="13">
    <source>
        <dbReference type="EMBL" id="CDG19224.1"/>
    </source>
</evidence>
<dbReference type="PRINTS" id="PR00992">
    <property type="entry name" value="ALARACEMASE"/>
</dbReference>
<dbReference type="GO" id="GO:0030170">
    <property type="term" value="F:pyridoxal phosphate binding"/>
    <property type="evidence" value="ECO:0007669"/>
    <property type="project" value="UniProtKB-UniRule"/>
</dbReference>
<evidence type="ECO:0000256" key="4">
    <source>
        <dbReference type="ARBA" id="ARBA00022764"/>
    </source>
</evidence>
<evidence type="ECO:0000256" key="11">
    <source>
        <dbReference type="PIRSR" id="PIRSR600821-52"/>
    </source>
</evidence>
<evidence type="ECO:0000256" key="5">
    <source>
        <dbReference type="ARBA" id="ARBA00022898"/>
    </source>
</evidence>
<dbReference type="NCBIfam" id="NF009879">
    <property type="entry name" value="PRK13340.1-4"/>
    <property type="match status" value="1"/>
</dbReference>
<evidence type="ECO:0000256" key="7">
    <source>
        <dbReference type="ARBA" id="ARBA00023235"/>
    </source>
</evidence>
<dbReference type="InterPro" id="IPR020622">
    <property type="entry name" value="Ala_racemase_pyridoxalP-BS"/>
</dbReference>
<comment type="subcellular location">
    <subcellularLocation>
        <location evidence="2 9">Periplasm</location>
    </subcellularLocation>
</comment>
<reference evidence="13 15" key="1">
    <citation type="submission" date="2013-07" db="EMBL/GenBank/DDBJ databases">
        <authorList>
            <person name="Genoscope - CEA"/>
        </authorList>
    </citation>
    <scope>NUCLEOTIDE SEQUENCE [LARGE SCALE GENOMIC DNA]</scope>
    <source>
        <strain evidence="13">FRM16</strain>
        <strain evidence="15">FRM16 / DSM 17909</strain>
    </source>
</reference>
<name>A0A068QWV7_9GAMM</name>
<evidence type="ECO:0000256" key="10">
    <source>
        <dbReference type="PIRSR" id="PIRSR600821-50"/>
    </source>
</evidence>
<dbReference type="InterPro" id="IPR043698">
    <property type="entry name" value="Racemase_Bsr/Lyr"/>
</dbReference>
<dbReference type="GO" id="GO:0030632">
    <property type="term" value="P:D-alanine biosynthetic process"/>
    <property type="evidence" value="ECO:0007669"/>
    <property type="project" value="TreeGrafter"/>
</dbReference>
<dbReference type="Proteomes" id="UP000032721">
    <property type="component" value="Chromosome"/>
</dbReference>
<dbReference type="OrthoDB" id="9813814at2"/>
<dbReference type="Pfam" id="PF01168">
    <property type="entry name" value="Ala_racemase_N"/>
    <property type="match status" value="1"/>
</dbReference>
<protein>
    <recommendedName>
        <fullName evidence="9">Broad specificity amino-acid racemase</fullName>
        <ecNumber evidence="9">5.1.1.10</ecNumber>
    </recommendedName>
</protein>
<dbReference type="HAMAP" id="MF_02212">
    <property type="entry name" value="Bsr_racemase"/>
    <property type="match status" value="1"/>
</dbReference>
<dbReference type="InterPro" id="IPR011079">
    <property type="entry name" value="Ala_racemase_C"/>
</dbReference>
<dbReference type="PANTHER" id="PTHR30511">
    <property type="entry name" value="ALANINE RACEMASE"/>
    <property type="match status" value="1"/>
</dbReference>
<keyword evidence="4 9" id="KW-0574">Periplasm</keyword>
<evidence type="ECO:0000313" key="15">
    <source>
        <dbReference type="Proteomes" id="UP000032721"/>
    </source>
</evidence>
<dbReference type="NCBIfam" id="TIGR00492">
    <property type="entry name" value="alr"/>
    <property type="match status" value="1"/>
</dbReference>
<comment type="catalytic activity">
    <reaction evidence="9">
        <text>an L-alpha-amino acid = a D-alpha-amino acid</text>
        <dbReference type="Rhea" id="RHEA:18317"/>
        <dbReference type="ChEBI" id="CHEBI:59869"/>
        <dbReference type="ChEBI" id="CHEBI:59871"/>
        <dbReference type="EC" id="5.1.1.10"/>
    </reaction>
</comment>
<evidence type="ECO:0000256" key="1">
    <source>
        <dbReference type="ARBA" id="ARBA00001933"/>
    </source>
</evidence>
<feature type="chain" id="PRO_5026404353" description="Broad specificity amino-acid racemase" evidence="9">
    <location>
        <begin position="24"/>
        <end position="411"/>
    </location>
</feature>
<evidence type="ECO:0000256" key="8">
    <source>
        <dbReference type="ARBA" id="ARBA00023456"/>
    </source>
</evidence>
<feature type="modified residue" description="N6-(pyridoxal phosphate)lysine" evidence="9 10">
    <location>
        <position position="74"/>
    </location>
</feature>
<accession>A0A068QWV7</accession>
<dbReference type="AlphaFoldDB" id="A0A068QWV7"/>
<feature type="active site" description="Proton acceptor" evidence="9">
    <location>
        <position position="74"/>
    </location>
</feature>
<organism evidence="13 15">
    <name type="scientific">Xenorhabdus doucetiae</name>
    <dbReference type="NCBI Taxonomy" id="351671"/>
    <lineage>
        <taxon>Bacteria</taxon>
        <taxon>Pseudomonadati</taxon>
        <taxon>Pseudomonadota</taxon>
        <taxon>Gammaproteobacteria</taxon>
        <taxon>Enterobacterales</taxon>
        <taxon>Morganellaceae</taxon>
        <taxon>Xenorhabdus</taxon>
    </lineage>
</organism>
<comment type="catalytic activity">
    <reaction evidence="9">
        <text>L-lysine = D-lysine</text>
        <dbReference type="Rhea" id="RHEA:22864"/>
        <dbReference type="ChEBI" id="CHEBI:32551"/>
        <dbReference type="ChEBI" id="CHEBI:32557"/>
    </reaction>
</comment>
<dbReference type="Gene3D" id="2.40.37.10">
    <property type="entry name" value="Lyase, Ornithine Decarboxylase, Chain A, domain 1"/>
    <property type="match status" value="1"/>
</dbReference>
<proteinExistence type="inferred from homology"/>
<dbReference type="GO" id="GO:0005829">
    <property type="term" value="C:cytosol"/>
    <property type="evidence" value="ECO:0007669"/>
    <property type="project" value="TreeGrafter"/>
</dbReference>
<dbReference type="InterPro" id="IPR001608">
    <property type="entry name" value="Ala_racemase_N"/>
</dbReference>
<dbReference type="STRING" id="351671.XDD1_3534"/>
<dbReference type="EMBL" id="FO704550">
    <property type="protein sequence ID" value="CDG19224.1"/>
    <property type="molecule type" value="Genomic_DNA"/>
</dbReference>
<dbReference type="GO" id="GO:0008784">
    <property type="term" value="F:alanine racemase activity"/>
    <property type="evidence" value="ECO:0007669"/>
    <property type="project" value="InterPro"/>
</dbReference>
<keyword evidence="3 9" id="KW-0732">Signal</keyword>
<gene>
    <name evidence="14" type="ORF">LY16_01436</name>
    <name evidence="13" type="ORF">XDD1_3534</name>
</gene>
<comment type="cofactor">
    <cofactor evidence="1 9 10">
        <name>pyridoxal 5'-phosphate</name>
        <dbReference type="ChEBI" id="CHEBI:597326"/>
    </cofactor>
</comment>
<dbReference type="Pfam" id="PF00842">
    <property type="entry name" value="Ala_racemase_C"/>
    <property type="match status" value="1"/>
</dbReference>
<dbReference type="GO" id="GO:0042597">
    <property type="term" value="C:periplasmic space"/>
    <property type="evidence" value="ECO:0007669"/>
    <property type="project" value="UniProtKB-SubCell"/>
</dbReference>
<feature type="domain" description="Alanine racemase C-terminal" evidence="12">
    <location>
        <begin position="279"/>
        <end position="407"/>
    </location>
</feature>
<comment type="similarity">
    <text evidence="8 9">Belongs to the alanine racemase family. Bsr subfamily.</text>
</comment>
<evidence type="ECO:0000256" key="6">
    <source>
        <dbReference type="ARBA" id="ARBA00023157"/>
    </source>
</evidence>
<comment type="function">
    <text evidence="9">Amino-acid racemase able to utilize a broad range of substrates.</text>
</comment>
<dbReference type="InterPro" id="IPR009006">
    <property type="entry name" value="Ala_racemase/Decarboxylase_C"/>
</dbReference>
<reference evidence="14 16" key="2">
    <citation type="submission" date="2019-07" db="EMBL/GenBank/DDBJ databases">
        <title>Genomic Encyclopedia of Type Strains, Phase I: the one thousand microbial genomes (KMG-I) project.</title>
        <authorList>
            <person name="Kyrpides N."/>
        </authorList>
    </citation>
    <scope>NUCLEOTIDE SEQUENCE [LARGE SCALE GENOMIC DNA]</scope>
    <source>
        <strain evidence="14 16">DSM 17909</strain>
    </source>
</reference>
<comment type="catalytic activity">
    <reaction evidence="9">
        <text>L-arginine = D-arginine</text>
        <dbReference type="Rhea" id="RHEA:18069"/>
        <dbReference type="ChEBI" id="CHEBI:32682"/>
        <dbReference type="ChEBI" id="CHEBI:32689"/>
    </reaction>
</comment>
<keyword evidence="5 9" id="KW-0663">Pyridoxal phosphate</keyword>
<dbReference type="PANTHER" id="PTHR30511:SF0">
    <property type="entry name" value="ALANINE RACEMASE, CATABOLIC-RELATED"/>
    <property type="match status" value="1"/>
</dbReference>
<evidence type="ECO:0000313" key="14">
    <source>
        <dbReference type="EMBL" id="TYP09177.1"/>
    </source>
</evidence>
<evidence type="ECO:0000313" key="16">
    <source>
        <dbReference type="Proteomes" id="UP000324170"/>
    </source>
</evidence>
<keyword evidence="16" id="KW-1185">Reference proteome</keyword>
<dbReference type="RefSeq" id="WP_045972826.1">
    <property type="nucleotide sequence ID" value="NZ_CAWMED010000001.1"/>
</dbReference>
<feature type="binding site" evidence="9 11">
    <location>
        <position position="173"/>
    </location>
    <ligand>
        <name>substrate</name>
    </ligand>
</feature>
<keyword evidence="6 9" id="KW-1015">Disulfide bond</keyword>
<keyword evidence="7 9" id="KW-0413">Isomerase</keyword>
<dbReference type="KEGG" id="xdo:XDD1_3534"/>
<evidence type="ECO:0000256" key="2">
    <source>
        <dbReference type="ARBA" id="ARBA00004418"/>
    </source>
</evidence>
<dbReference type="SUPFAM" id="SSF51419">
    <property type="entry name" value="PLP-binding barrel"/>
    <property type="match status" value="1"/>
</dbReference>
<evidence type="ECO:0000259" key="12">
    <source>
        <dbReference type="SMART" id="SM01005"/>
    </source>
</evidence>
<dbReference type="EC" id="5.1.1.10" evidence="9"/>
<dbReference type="InterPro" id="IPR000821">
    <property type="entry name" value="Ala_racemase"/>
</dbReference>
<feature type="disulfide bond" evidence="9">
    <location>
        <begin position="70"/>
        <end position="96"/>
    </location>
</feature>
<dbReference type="SMART" id="SM01005">
    <property type="entry name" value="Ala_racemase_C"/>
    <property type="match status" value="1"/>
</dbReference>
<feature type="binding site" evidence="9 11">
    <location>
        <position position="348"/>
    </location>
    <ligand>
        <name>substrate</name>
    </ligand>
</feature>
<dbReference type="Gene3D" id="3.20.20.10">
    <property type="entry name" value="Alanine racemase"/>
    <property type="match status" value="1"/>
</dbReference>
<feature type="active site" description="Proton acceptor" evidence="9">
    <location>
        <position position="300"/>
    </location>
</feature>
<dbReference type="Proteomes" id="UP000324170">
    <property type="component" value="Unassembled WGS sequence"/>
</dbReference>